<evidence type="ECO:0000313" key="2">
    <source>
        <dbReference type="EMBL" id="QMW05536.1"/>
    </source>
</evidence>
<dbReference type="RefSeq" id="WP_182462918.1">
    <property type="nucleotide sequence ID" value="NZ_CP059732.1"/>
</dbReference>
<dbReference type="InterPro" id="IPR052891">
    <property type="entry name" value="DNA-3mA_glycosylase"/>
</dbReference>
<dbReference type="EMBL" id="CP059732">
    <property type="protein sequence ID" value="QMW05536.1"/>
    <property type="molecule type" value="Genomic_DNA"/>
</dbReference>
<feature type="binding site" evidence="1">
    <location>
        <position position="22"/>
    </location>
    <ligand>
        <name>Zn(2+)</name>
        <dbReference type="ChEBI" id="CHEBI:29105"/>
    </ligand>
</feature>
<proteinExistence type="predicted"/>
<dbReference type="GO" id="GO:0008725">
    <property type="term" value="F:DNA-3-methyladenine glycosylase activity"/>
    <property type="evidence" value="ECO:0007669"/>
    <property type="project" value="InterPro"/>
</dbReference>
<protein>
    <submittedName>
        <fullName evidence="2">DNA-3-methyladenine glycosylase I</fullName>
    </submittedName>
</protein>
<dbReference type="Proteomes" id="UP000515369">
    <property type="component" value="Chromosome"/>
</dbReference>
<dbReference type="KEGG" id="sfol:H3H32_11920"/>
<keyword evidence="1" id="KW-0479">Metal-binding</keyword>
<evidence type="ECO:0000256" key="1">
    <source>
        <dbReference type="PIRSR" id="PIRSR605019-1"/>
    </source>
</evidence>
<dbReference type="SUPFAM" id="SSF48150">
    <property type="entry name" value="DNA-glycosylase"/>
    <property type="match status" value="1"/>
</dbReference>
<dbReference type="GO" id="GO:0006284">
    <property type="term" value="P:base-excision repair"/>
    <property type="evidence" value="ECO:0007669"/>
    <property type="project" value="InterPro"/>
</dbReference>
<gene>
    <name evidence="2" type="ORF">H3H32_11920</name>
</gene>
<dbReference type="Gene3D" id="1.10.340.30">
    <property type="entry name" value="Hypothetical protein, domain 2"/>
    <property type="match status" value="1"/>
</dbReference>
<dbReference type="GO" id="GO:0046872">
    <property type="term" value="F:metal ion binding"/>
    <property type="evidence" value="ECO:0007669"/>
    <property type="project" value="UniProtKB-KW"/>
</dbReference>
<dbReference type="Pfam" id="PF03352">
    <property type="entry name" value="Adenine_glyco"/>
    <property type="match status" value="1"/>
</dbReference>
<dbReference type="AlphaFoldDB" id="A0A7G5H344"/>
<accession>A0A7G5H344</accession>
<keyword evidence="3" id="KW-1185">Reference proteome</keyword>
<dbReference type="PANTHER" id="PTHR30037:SF4">
    <property type="entry name" value="DNA-3-METHYLADENINE GLYCOSYLASE I"/>
    <property type="match status" value="1"/>
</dbReference>
<evidence type="ECO:0000313" key="3">
    <source>
        <dbReference type="Proteomes" id="UP000515369"/>
    </source>
</evidence>
<organism evidence="2 3">
    <name type="scientific">Spirosoma foliorum</name>
    <dbReference type="NCBI Taxonomy" id="2710596"/>
    <lineage>
        <taxon>Bacteria</taxon>
        <taxon>Pseudomonadati</taxon>
        <taxon>Bacteroidota</taxon>
        <taxon>Cytophagia</taxon>
        <taxon>Cytophagales</taxon>
        <taxon>Cytophagaceae</taxon>
        <taxon>Spirosoma</taxon>
    </lineage>
</organism>
<reference evidence="2 3" key="1">
    <citation type="submission" date="2020-07" db="EMBL/GenBank/DDBJ databases">
        <title>Spirosoma foliorum sp. nov., isolated from the leaves on the Nejang mountain Korea, Republic of.</title>
        <authorList>
            <person name="Ho H."/>
            <person name="Lee Y.-J."/>
            <person name="Nurcahyanto D.-A."/>
            <person name="Kim S.-G."/>
        </authorList>
    </citation>
    <scope>NUCLEOTIDE SEQUENCE [LARGE SCALE GENOMIC DNA]</scope>
    <source>
        <strain evidence="2 3">PL0136</strain>
    </source>
</reference>
<sequence>MSYCRAIDFMPEERKALHKAYHDHLYGFPIHDDNELFCRLVLEINQAGLSWETILKKEVTFRKAYDNFDLPTVAAYTDADRERLLADPGIIRNRLKVNAAIDNAKTILRLQEEYGSFEKWLESNHPKTKAEWVKLFKKTFRFTGGEIVNEFLMSIGYLPGAHTEDCAIYGKVVEAKPVWAQ</sequence>
<dbReference type="PANTHER" id="PTHR30037">
    <property type="entry name" value="DNA-3-METHYLADENINE GLYCOSYLASE 1"/>
    <property type="match status" value="1"/>
</dbReference>
<dbReference type="InterPro" id="IPR011257">
    <property type="entry name" value="DNA_glycosylase"/>
</dbReference>
<name>A0A7G5H344_9BACT</name>
<dbReference type="InterPro" id="IPR005019">
    <property type="entry name" value="Adenine_glyco"/>
</dbReference>
<keyword evidence="1" id="KW-0862">Zinc</keyword>